<name>A0ABR0UG27_REHGL</name>
<dbReference type="Pfam" id="PF08100">
    <property type="entry name" value="Dimerisation"/>
    <property type="match status" value="1"/>
</dbReference>
<dbReference type="InterPro" id="IPR029063">
    <property type="entry name" value="SAM-dependent_MTases_sf"/>
</dbReference>
<keyword evidence="3" id="KW-0949">S-adenosyl-L-methionine</keyword>
<evidence type="ECO:0000256" key="1">
    <source>
        <dbReference type="ARBA" id="ARBA00022603"/>
    </source>
</evidence>
<keyword evidence="2" id="KW-0808">Transferase</keyword>
<evidence type="ECO:0000313" key="7">
    <source>
        <dbReference type="EMBL" id="KAK6121513.1"/>
    </source>
</evidence>
<feature type="domain" description="O-methyltransferase C-terminal" evidence="5">
    <location>
        <begin position="126"/>
        <end position="333"/>
    </location>
</feature>
<dbReference type="Pfam" id="PF00891">
    <property type="entry name" value="Methyltransf_2"/>
    <property type="match status" value="1"/>
</dbReference>
<protein>
    <submittedName>
        <fullName evidence="7">Uncharacterized protein</fullName>
    </submittedName>
</protein>
<evidence type="ECO:0000313" key="8">
    <source>
        <dbReference type="Proteomes" id="UP001318860"/>
    </source>
</evidence>
<feature type="domain" description="O-methyltransferase dimerisation" evidence="6">
    <location>
        <begin position="22"/>
        <end position="104"/>
    </location>
</feature>
<dbReference type="InterPro" id="IPR036390">
    <property type="entry name" value="WH_DNA-bd_sf"/>
</dbReference>
<dbReference type="InterPro" id="IPR016461">
    <property type="entry name" value="COMT-like"/>
</dbReference>
<dbReference type="Gene3D" id="3.40.50.150">
    <property type="entry name" value="Vaccinia Virus protein VP39"/>
    <property type="match status" value="1"/>
</dbReference>
<sequence>MEVKSIKEVNEEAQAELDIWKNVFSFTPMAVVKCAIELQIADVLESHGGAMTNADLSAALGCSPSILHRIMRYLMHRDIFKQTQTNQESSISYIQTPLSRMLMKNGENSMAALVLMESSPVMLAPWHKLSSCALTNGASAFDAAHGKSLWEYTSANPAHNKLFNDAMASHTRLAMSAFIDHYPEAFKGIGSLVDVGGGDGTALRTLVKACPWIRGINFDLPHVVNVALHSDGIEHVGGDMFEMVPKADIAFLMWVLHDWSDDECIDILRKCREAIPKDTGKVIIAEAVIKEGEDDKYNDVRLALDMVMLAHTEKGKERTIQEWEYVVNSAGFSRYTVKHIHAIISVIEAYP</sequence>
<dbReference type="SUPFAM" id="SSF46785">
    <property type="entry name" value="Winged helix' DNA-binding domain"/>
    <property type="match status" value="1"/>
</dbReference>
<evidence type="ECO:0000259" key="6">
    <source>
        <dbReference type="Pfam" id="PF08100"/>
    </source>
</evidence>
<evidence type="ECO:0000256" key="2">
    <source>
        <dbReference type="ARBA" id="ARBA00022679"/>
    </source>
</evidence>
<gene>
    <name evidence="7" type="ORF">DH2020_044743</name>
</gene>
<evidence type="ECO:0000259" key="5">
    <source>
        <dbReference type="Pfam" id="PF00891"/>
    </source>
</evidence>
<dbReference type="PANTHER" id="PTHR11746">
    <property type="entry name" value="O-METHYLTRANSFERASE"/>
    <property type="match status" value="1"/>
</dbReference>
<reference evidence="7 8" key="1">
    <citation type="journal article" date="2021" name="Comput. Struct. Biotechnol. J.">
        <title>De novo genome assembly of the potent medicinal plant Rehmannia glutinosa using nanopore technology.</title>
        <authorList>
            <person name="Ma L."/>
            <person name="Dong C."/>
            <person name="Song C."/>
            <person name="Wang X."/>
            <person name="Zheng X."/>
            <person name="Niu Y."/>
            <person name="Chen S."/>
            <person name="Feng W."/>
        </authorList>
    </citation>
    <scope>NUCLEOTIDE SEQUENCE [LARGE SCALE GENOMIC DNA]</scope>
    <source>
        <strain evidence="7">DH-2019</strain>
    </source>
</reference>
<dbReference type="PIRSF" id="PIRSF005739">
    <property type="entry name" value="O-mtase"/>
    <property type="match status" value="1"/>
</dbReference>
<accession>A0ABR0UG27</accession>
<proteinExistence type="inferred from homology"/>
<dbReference type="SUPFAM" id="SSF53335">
    <property type="entry name" value="S-adenosyl-L-methionine-dependent methyltransferases"/>
    <property type="match status" value="1"/>
</dbReference>
<dbReference type="Proteomes" id="UP001318860">
    <property type="component" value="Unassembled WGS sequence"/>
</dbReference>
<comment type="caution">
    <text evidence="7">The sequence shown here is derived from an EMBL/GenBank/DDBJ whole genome shotgun (WGS) entry which is preliminary data.</text>
</comment>
<evidence type="ECO:0000256" key="3">
    <source>
        <dbReference type="ARBA" id="ARBA00022691"/>
    </source>
</evidence>
<keyword evidence="8" id="KW-1185">Reference proteome</keyword>
<dbReference type="Gene3D" id="1.10.10.10">
    <property type="entry name" value="Winged helix-like DNA-binding domain superfamily/Winged helix DNA-binding domain"/>
    <property type="match status" value="1"/>
</dbReference>
<dbReference type="InterPro" id="IPR012967">
    <property type="entry name" value="COMT_dimerisation"/>
</dbReference>
<dbReference type="InterPro" id="IPR036388">
    <property type="entry name" value="WH-like_DNA-bd_sf"/>
</dbReference>
<comment type="similarity">
    <text evidence="4">Belongs to the class I-like SAM-binding methyltransferase superfamily. Cation-independent O-methyltransferase family. COMT subfamily.</text>
</comment>
<dbReference type="PROSITE" id="PS51683">
    <property type="entry name" value="SAM_OMT_II"/>
    <property type="match status" value="1"/>
</dbReference>
<keyword evidence="1" id="KW-0489">Methyltransferase</keyword>
<organism evidence="7 8">
    <name type="scientific">Rehmannia glutinosa</name>
    <name type="common">Chinese foxglove</name>
    <dbReference type="NCBI Taxonomy" id="99300"/>
    <lineage>
        <taxon>Eukaryota</taxon>
        <taxon>Viridiplantae</taxon>
        <taxon>Streptophyta</taxon>
        <taxon>Embryophyta</taxon>
        <taxon>Tracheophyta</taxon>
        <taxon>Spermatophyta</taxon>
        <taxon>Magnoliopsida</taxon>
        <taxon>eudicotyledons</taxon>
        <taxon>Gunneridae</taxon>
        <taxon>Pentapetalae</taxon>
        <taxon>asterids</taxon>
        <taxon>lamiids</taxon>
        <taxon>Lamiales</taxon>
        <taxon>Orobanchaceae</taxon>
        <taxon>Rehmannieae</taxon>
        <taxon>Rehmannia</taxon>
    </lineage>
</organism>
<evidence type="ECO:0000256" key="4">
    <source>
        <dbReference type="ARBA" id="ARBA00034481"/>
    </source>
</evidence>
<dbReference type="InterPro" id="IPR001077">
    <property type="entry name" value="COMT_C"/>
</dbReference>
<dbReference type="EMBL" id="JABTTQ020002896">
    <property type="protein sequence ID" value="KAK6121513.1"/>
    <property type="molecule type" value="Genomic_DNA"/>
</dbReference>
<dbReference type="CDD" id="cd02440">
    <property type="entry name" value="AdoMet_MTases"/>
    <property type="match status" value="1"/>
</dbReference>